<evidence type="ECO:0000313" key="1">
    <source>
        <dbReference type="EMBL" id="QPD06387.1"/>
    </source>
</evidence>
<dbReference type="Pfam" id="PF09957">
    <property type="entry name" value="VapB_antitoxin"/>
    <property type="match status" value="1"/>
</dbReference>
<dbReference type="Proteomes" id="UP000593737">
    <property type="component" value="Chromosome"/>
</dbReference>
<dbReference type="EMBL" id="CP047423">
    <property type="protein sequence ID" value="QPD06387.1"/>
    <property type="molecule type" value="Genomic_DNA"/>
</dbReference>
<evidence type="ECO:0000313" key="2">
    <source>
        <dbReference type="Proteomes" id="UP000593737"/>
    </source>
</evidence>
<dbReference type="InterPro" id="IPR019239">
    <property type="entry name" value="VapB_antitoxin"/>
</dbReference>
<protein>
    <submittedName>
        <fullName evidence="1">Antitoxin VapB32</fullName>
    </submittedName>
</protein>
<sequence length="72" mass="8148">MPQSCILMHMRTTLNIDDQLLKRAGQLTGVHEKTQLVRLGLEALISREAAKRLARLGGSDPQLKEIRRRRSA</sequence>
<organism evidence="1 2">
    <name type="scientific">Candidatus Nitrospira kreftii</name>
    <dbReference type="NCBI Taxonomy" id="2652173"/>
    <lineage>
        <taxon>Bacteria</taxon>
        <taxon>Pseudomonadati</taxon>
        <taxon>Nitrospirota</taxon>
        <taxon>Nitrospiria</taxon>
        <taxon>Nitrospirales</taxon>
        <taxon>Nitrospiraceae</taxon>
        <taxon>Nitrospira</taxon>
    </lineage>
</organism>
<dbReference type="KEGG" id="nkf:Nkreftii_004161"/>
<accession>A0A7S8FIH9</accession>
<proteinExistence type="predicted"/>
<name>A0A7S8FIH9_9BACT</name>
<gene>
    <name evidence="1" type="ORF">Nkreftii_004161</name>
</gene>
<dbReference type="AlphaFoldDB" id="A0A7S8FIH9"/>
<reference evidence="1 2" key="1">
    <citation type="journal article" date="2020" name="ISME J.">
        <title>Enrichment and physiological characterization of a novel comammox Nitrospira indicates ammonium inhibition of complete nitrification.</title>
        <authorList>
            <person name="Sakoula D."/>
            <person name="Koch H."/>
            <person name="Frank J."/>
            <person name="Jetten M.S.M."/>
            <person name="van Kessel M.A.H.J."/>
            <person name="Lucker S."/>
        </authorList>
    </citation>
    <scope>NUCLEOTIDE SEQUENCE [LARGE SCALE GENOMIC DNA]</scope>
    <source>
        <strain evidence="1">Comreactor17</strain>
    </source>
</reference>